<gene>
    <name evidence="4" type="ORF">FJZ00_13720</name>
</gene>
<evidence type="ECO:0000256" key="3">
    <source>
        <dbReference type="PROSITE-ProRule" id="PRU00339"/>
    </source>
</evidence>
<dbReference type="PROSITE" id="PS50005">
    <property type="entry name" value="TPR"/>
    <property type="match status" value="1"/>
</dbReference>
<evidence type="ECO:0000313" key="5">
    <source>
        <dbReference type="Proteomes" id="UP000703893"/>
    </source>
</evidence>
<keyword evidence="1" id="KW-0677">Repeat</keyword>
<evidence type="ECO:0000313" key="4">
    <source>
        <dbReference type="EMBL" id="MBM3276207.1"/>
    </source>
</evidence>
<accession>A0A937X8F0</accession>
<feature type="non-terminal residue" evidence="4">
    <location>
        <position position="1"/>
    </location>
</feature>
<dbReference type="SMART" id="SM00028">
    <property type="entry name" value="TPR"/>
    <property type="match status" value="9"/>
</dbReference>
<dbReference type="Proteomes" id="UP000703893">
    <property type="component" value="Unassembled WGS sequence"/>
</dbReference>
<feature type="repeat" description="TPR" evidence="3">
    <location>
        <begin position="318"/>
        <end position="351"/>
    </location>
</feature>
<evidence type="ECO:0000256" key="2">
    <source>
        <dbReference type="ARBA" id="ARBA00022803"/>
    </source>
</evidence>
<dbReference type="EMBL" id="VGJX01000911">
    <property type="protein sequence ID" value="MBM3276207.1"/>
    <property type="molecule type" value="Genomic_DNA"/>
</dbReference>
<feature type="non-terminal residue" evidence="4">
    <location>
        <position position="534"/>
    </location>
</feature>
<proteinExistence type="predicted"/>
<dbReference type="PANTHER" id="PTHR45586:SF1">
    <property type="entry name" value="LIPOPOLYSACCHARIDE ASSEMBLY PROTEIN B"/>
    <property type="match status" value="1"/>
</dbReference>
<dbReference type="AlphaFoldDB" id="A0A937X8F0"/>
<organism evidence="4 5">
    <name type="scientific">Candidatus Tanganyikabacteria bacterium</name>
    <dbReference type="NCBI Taxonomy" id="2961651"/>
    <lineage>
        <taxon>Bacteria</taxon>
        <taxon>Bacillati</taxon>
        <taxon>Candidatus Sericytochromatia</taxon>
        <taxon>Candidatus Tanganyikabacteria</taxon>
    </lineage>
</organism>
<reference evidence="4 5" key="1">
    <citation type="submission" date="2019-03" db="EMBL/GenBank/DDBJ databases">
        <title>Lake Tanganyika Metagenome-Assembled Genomes (MAGs).</title>
        <authorList>
            <person name="Tran P."/>
        </authorList>
    </citation>
    <scope>NUCLEOTIDE SEQUENCE [LARGE SCALE GENOMIC DNA]</scope>
    <source>
        <strain evidence="4">K_DeepCast_65m_m2_236</strain>
    </source>
</reference>
<evidence type="ECO:0000256" key="1">
    <source>
        <dbReference type="ARBA" id="ARBA00022737"/>
    </source>
</evidence>
<keyword evidence="2 3" id="KW-0802">TPR repeat</keyword>
<sequence length="534" mass="58596">PVHTQALRRYAVSLEAAGDAAGAEQAHLEVLRFEPDDRAAKRWLGERCLATGRPEEARKWFREVLKHDPQHLGAMTALADLAWAAGDRSEAYDLYERIVERDPAHIAGVLTFARDALAADQPLEAWEYSRRILAKHPGQEEAADVATAALRMLAEASEPAQAIEWYQRLINLHPEDGLALRGLWLAYRKLGSILEAARVAHQILEADPADAELALFLADHEKRSGNADRAREILSPAAFAGDPDCLLKLGQIEREGRNWPAVRECLKRVLGFRPKHPEALEGLAAADVAEGRYPEAWGHIEDLIFEDAASPEVRALAAEAARQVGQARQISGNAQEAAGWFRRALQAMPGDEEALHSLFALQKQLASPEAAAQVARGILAKVPGDREAALYLAGFLVEKGQGHEAADILTPVKDDPDAAYLLARIAWDGEDVSKARVHLAEVRRQVPRHLDAARLLTRVAKAEANWEEAWNALHEVLALAPEDRDAADALIELCRDASELLAGKPDQAAGWLRRLVALRPDDLDARADLAHMLS</sequence>
<dbReference type="SUPFAM" id="SSF48452">
    <property type="entry name" value="TPR-like"/>
    <property type="match status" value="3"/>
</dbReference>
<dbReference type="Gene3D" id="1.25.40.10">
    <property type="entry name" value="Tetratricopeptide repeat domain"/>
    <property type="match status" value="3"/>
</dbReference>
<comment type="caution">
    <text evidence="4">The sequence shown here is derived from an EMBL/GenBank/DDBJ whole genome shotgun (WGS) entry which is preliminary data.</text>
</comment>
<dbReference type="PANTHER" id="PTHR45586">
    <property type="entry name" value="TPR REPEAT-CONTAINING PROTEIN PA4667"/>
    <property type="match status" value="1"/>
</dbReference>
<dbReference type="InterPro" id="IPR019734">
    <property type="entry name" value="TPR_rpt"/>
</dbReference>
<dbReference type="InterPro" id="IPR051012">
    <property type="entry name" value="CellSynth/LPSAsmb/PSIAsmb"/>
</dbReference>
<dbReference type="InterPro" id="IPR011990">
    <property type="entry name" value="TPR-like_helical_dom_sf"/>
</dbReference>
<name>A0A937X8F0_9BACT</name>
<dbReference type="Pfam" id="PF13428">
    <property type="entry name" value="TPR_14"/>
    <property type="match status" value="1"/>
</dbReference>
<protein>
    <submittedName>
        <fullName evidence="4">Tetratricopeptide repeat protein</fullName>
    </submittedName>
</protein>